<keyword evidence="8 17" id="KW-0812">Transmembrane</keyword>
<dbReference type="GO" id="GO:0000155">
    <property type="term" value="F:phosphorelay sensor kinase activity"/>
    <property type="evidence" value="ECO:0007669"/>
    <property type="project" value="InterPro"/>
</dbReference>
<keyword evidence="11" id="KW-0067">ATP-binding</keyword>
<dbReference type="Gene3D" id="1.10.287.130">
    <property type="match status" value="1"/>
</dbReference>
<evidence type="ECO:0000313" key="20">
    <source>
        <dbReference type="Proteomes" id="UP000267464"/>
    </source>
</evidence>
<dbReference type="InterPro" id="IPR033479">
    <property type="entry name" value="dCache_1"/>
</dbReference>
<name>A0A3N7HKM3_9BURK</name>
<feature type="coiled-coil region" evidence="16">
    <location>
        <begin position="421"/>
        <end position="483"/>
    </location>
</feature>
<keyword evidence="10 19" id="KW-0418">Kinase</keyword>
<organism evidence="19 20">
    <name type="scientific">Piscinibacter terrae</name>
    <dbReference type="NCBI Taxonomy" id="2496871"/>
    <lineage>
        <taxon>Bacteria</taxon>
        <taxon>Pseudomonadati</taxon>
        <taxon>Pseudomonadota</taxon>
        <taxon>Betaproteobacteria</taxon>
        <taxon>Burkholderiales</taxon>
        <taxon>Sphaerotilaceae</taxon>
        <taxon>Piscinibacter</taxon>
    </lineage>
</organism>
<dbReference type="PANTHER" id="PTHR43065">
    <property type="entry name" value="SENSOR HISTIDINE KINASE"/>
    <property type="match status" value="1"/>
</dbReference>
<comment type="subcellular location">
    <subcellularLocation>
        <location evidence="2">Cell inner membrane</location>
        <topology evidence="2">Multi-pass membrane protein</topology>
    </subcellularLocation>
</comment>
<dbReference type="EMBL" id="QUSW01000006">
    <property type="protein sequence ID" value="RQP22634.1"/>
    <property type="molecule type" value="Genomic_DNA"/>
</dbReference>
<gene>
    <name evidence="19" type="ORF">DZC73_20210</name>
</gene>
<dbReference type="PANTHER" id="PTHR43065:SF46">
    <property type="entry name" value="C4-DICARBOXYLATE TRANSPORT SENSOR PROTEIN DCTB"/>
    <property type="match status" value="1"/>
</dbReference>
<dbReference type="SUPFAM" id="SSF55874">
    <property type="entry name" value="ATPase domain of HSP90 chaperone/DNA topoisomerase II/histidine kinase"/>
    <property type="match status" value="1"/>
</dbReference>
<dbReference type="Pfam" id="PF02743">
    <property type="entry name" value="dCache_1"/>
    <property type="match status" value="1"/>
</dbReference>
<keyword evidence="6" id="KW-0597">Phosphoprotein</keyword>
<evidence type="ECO:0000256" key="1">
    <source>
        <dbReference type="ARBA" id="ARBA00000085"/>
    </source>
</evidence>
<evidence type="ECO:0000313" key="19">
    <source>
        <dbReference type="EMBL" id="RQP22634.1"/>
    </source>
</evidence>
<evidence type="ECO:0000256" key="13">
    <source>
        <dbReference type="ARBA" id="ARBA00023012"/>
    </source>
</evidence>
<dbReference type="PRINTS" id="PR00344">
    <property type="entry name" value="BCTRLSENSOR"/>
</dbReference>
<comment type="caution">
    <text evidence="19">The sequence shown here is derived from an EMBL/GenBank/DDBJ whole genome shotgun (WGS) entry which is preliminary data.</text>
</comment>
<dbReference type="PIRSF" id="PIRSF036431">
    <property type="entry name" value="STHK_DctB"/>
    <property type="match status" value="1"/>
</dbReference>
<reference evidence="19 20" key="2">
    <citation type="submission" date="2018-12" db="EMBL/GenBank/DDBJ databases">
        <title>Rhizobacter gummiphilus sp. nov., a rubber-degrading bacterium isolated from the soil of a botanical garden in Japan.</title>
        <authorList>
            <person name="Shunsuke S.S."/>
        </authorList>
    </citation>
    <scope>NUCLEOTIDE SEQUENCE [LARGE SCALE GENOMIC DNA]</scope>
    <source>
        <strain evidence="19 20">S-16</strain>
    </source>
</reference>
<accession>A0A3N7HKM3</accession>
<evidence type="ECO:0000256" key="4">
    <source>
        <dbReference type="ARBA" id="ARBA00022475"/>
    </source>
</evidence>
<evidence type="ECO:0000256" key="8">
    <source>
        <dbReference type="ARBA" id="ARBA00022692"/>
    </source>
</evidence>
<keyword evidence="16" id="KW-0175">Coiled coil</keyword>
<dbReference type="PROSITE" id="PS50109">
    <property type="entry name" value="HIS_KIN"/>
    <property type="match status" value="1"/>
</dbReference>
<dbReference type="Pfam" id="PF02518">
    <property type="entry name" value="HATPase_c"/>
    <property type="match status" value="1"/>
</dbReference>
<dbReference type="Gene3D" id="6.10.250.3020">
    <property type="match status" value="1"/>
</dbReference>
<evidence type="ECO:0000256" key="7">
    <source>
        <dbReference type="ARBA" id="ARBA00022679"/>
    </source>
</evidence>
<dbReference type="SUPFAM" id="SSF47384">
    <property type="entry name" value="Homodimeric domain of signal transducing histidine kinase"/>
    <property type="match status" value="1"/>
</dbReference>
<evidence type="ECO:0000256" key="10">
    <source>
        <dbReference type="ARBA" id="ARBA00022777"/>
    </source>
</evidence>
<dbReference type="InterPro" id="IPR036890">
    <property type="entry name" value="HATPase_C_sf"/>
</dbReference>
<dbReference type="CDD" id="cd00082">
    <property type="entry name" value="HisKA"/>
    <property type="match status" value="1"/>
</dbReference>
<evidence type="ECO:0000256" key="2">
    <source>
        <dbReference type="ARBA" id="ARBA00004429"/>
    </source>
</evidence>
<evidence type="ECO:0000256" key="12">
    <source>
        <dbReference type="ARBA" id="ARBA00022989"/>
    </source>
</evidence>
<dbReference type="SMART" id="SM00387">
    <property type="entry name" value="HATPase_c"/>
    <property type="match status" value="1"/>
</dbReference>
<evidence type="ECO:0000256" key="16">
    <source>
        <dbReference type="SAM" id="Coils"/>
    </source>
</evidence>
<evidence type="ECO:0000256" key="15">
    <source>
        <dbReference type="ARBA" id="ARBA00073143"/>
    </source>
</evidence>
<evidence type="ECO:0000256" key="5">
    <source>
        <dbReference type="ARBA" id="ARBA00022519"/>
    </source>
</evidence>
<keyword evidence="5" id="KW-0997">Cell inner membrane</keyword>
<dbReference type="InterPro" id="IPR003594">
    <property type="entry name" value="HATPase_dom"/>
</dbReference>
<comment type="catalytic activity">
    <reaction evidence="1">
        <text>ATP + protein L-histidine = ADP + protein N-phospho-L-histidine.</text>
        <dbReference type="EC" id="2.7.13.3"/>
    </reaction>
</comment>
<feature type="transmembrane region" description="Helical" evidence="17">
    <location>
        <begin position="99"/>
        <end position="118"/>
    </location>
</feature>
<keyword evidence="7" id="KW-0808">Transferase</keyword>
<evidence type="ECO:0000256" key="14">
    <source>
        <dbReference type="ARBA" id="ARBA00023136"/>
    </source>
</evidence>
<dbReference type="Pfam" id="PF00512">
    <property type="entry name" value="HisKA"/>
    <property type="match status" value="1"/>
</dbReference>
<dbReference type="InterPro" id="IPR005467">
    <property type="entry name" value="His_kinase_dom"/>
</dbReference>
<dbReference type="InterPro" id="IPR004358">
    <property type="entry name" value="Sig_transdc_His_kin-like_C"/>
</dbReference>
<evidence type="ECO:0000256" key="11">
    <source>
        <dbReference type="ARBA" id="ARBA00022840"/>
    </source>
</evidence>
<evidence type="ECO:0000256" key="17">
    <source>
        <dbReference type="SAM" id="Phobius"/>
    </source>
</evidence>
<evidence type="ECO:0000256" key="9">
    <source>
        <dbReference type="ARBA" id="ARBA00022741"/>
    </source>
</evidence>
<dbReference type="GO" id="GO:0005524">
    <property type="term" value="F:ATP binding"/>
    <property type="evidence" value="ECO:0007669"/>
    <property type="project" value="UniProtKB-KW"/>
</dbReference>
<evidence type="ECO:0000259" key="18">
    <source>
        <dbReference type="PROSITE" id="PS50109"/>
    </source>
</evidence>
<dbReference type="SMART" id="SM00388">
    <property type="entry name" value="HisKA"/>
    <property type="match status" value="1"/>
</dbReference>
<dbReference type="InterPro" id="IPR017055">
    <property type="entry name" value="Sig_transdc_His_kinase_DctB"/>
</dbReference>
<feature type="domain" description="Histidine kinase" evidence="18">
    <location>
        <begin position="492"/>
        <end position="703"/>
    </location>
</feature>
<dbReference type="AlphaFoldDB" id="A0A3N7HKM3"/>
<dbReference type="GO" id="GO:0005886">
    <property type="term" value="C:plasma membrane"/>
    <property type="evidence" value="ECO:0007669"/>
    <property type="project" value="UniProtKB-SubCell"/>
</dbReference>
<keyword evidence="4" id="KW-1003">Cell membrane</keyword>
<dbReference type="Gene3D" id="3.30.565.10">
    <property type="entry name" value="Histidine kinase-like ATPase, C-terminal domain"/>
    <property type="match status" value="1"/>
</dbReference>
<dbReference type="FunFam" id="1.10.287.130:FF:000049">
    <property type="entry name" value="C4-dicarboxylate transport sensor protein DctB"/>
    <property type="match status" value="1"/>
</dbReference>
<evidence type="ECO:0000256" key="6">
    <source>
        <dbReference type="ARBA" id="ARBA00022553"/>
    </source>
</evidence>
<keyword evidence="12 17" id="KW-1133">Transmembrane helix</keyword>
<keyword evidence="20" id="KW-1185">Reference proteome</keyword>
<keyword evidence="14 17" id="KW-0472">Membrane</keyword>
<dbReference type="Proteomes" id="UP000267464">
    <property type="component" value="Unassembled WGS sequence"/>
</dbReference>
<dbReference type="InterPro" id="IPR029151">
    <property type="entry name" value="Sensor-like_sf"/>
</dbReference>
<proteinExistence type="predicted"/>
<dbReference type="EC" id="2.7.13.3" evidence="3"/>
<reference evidence="19 20" key="1">
    <citation type="submission" date="2018-08" db="EMBL/GenBank/DDBJ databases">
        <authorList>
            <person name="Khan S.A."/>
            <person name="Jeon C.O."/>
            <person name="Chun B.H."/>
            <person name="Jeong S.E."/>
        </authorList>
    </citation>
    <scope>NUCLEOTIDE SEQUENCE [LARGE SCALE GENOMIC DNA]</scope>
    <source>
        <strain evidence="19 20">S-16</strain>
    </source>
</reference>
<dbReference type="InterPro" id="IPR003661">
    <property type="entry name" value="HisK_dim/P_dom"/>
</dbReference>
<dbReference type="Gene3D" id="3.30.450.20">
    <property type="entry name" value="PAS domain"/>
    <property type="match status" value="2"/>
</dbReference>
<keyword evidence="13" id="KW-0902">Two-component regulatory system</keyword>
<dbReference type="SUPFAM" id="SSF103190">
    <property type="entry name" value="Sensory domain-like"/>
    <property type="match status" value="1"/>
</dbReference>
<sequence>MARRRPSSQPVDECARTSPCHGVRAGGGLGFSPSRAAPARVHIGTRRRGSDREERWHVPCTGVLDRTPSSGIGLPLHLHTSVLELLRNPLPRRSVEGTLVWTAIVLIAAAAVLIAYSFTERAGYAELAEKAMHQLDLYAAGIDSELSKYENLPSILDLDQDVLHLLETPADSALRDKVNKALLNLNVRAGSLAIVLLDSTGTVLASSNWYEPDTFIGRDMSRASFFTDSLRSGQARSFVADKTRGTPHLFLARAIKQDQRVIGVAAVKVSLATVENTWIEYAASSGSERLLVIDASGVVIMSSNPQWRYKTISALTPTQQATLAHTDRYPDTPLKPLGMEIERVLHYGTNLVRIDVPGMAAKPLRFLSEEQAMSRPDWRLMTLSEVTPVWRDARNAALGAAGLAVLFALLVVHLRQRRRAIALQLAARQALQQANDELELRVEERTAELRQANAALIGEVVERKRAEVTLREAQDELVRASRLALLGRMSAAITHEINQPLTAMRALSDNCRRLLVAGRVDNVDRNLTAIADLTERMGRITKQLKSFARKAPMVASPTPLSHAVSNALEMLGTRAADEGVQVVLDIPEGLRVLCDSYRLEQVLLNLFGNAMDAMKESSSKRLSVSATVHGDRVRICVSDSGSGLPESVLKHLFEPFFSTKPPGEGLGLGLVISSGIVKEFGSSLRARSLGQGAAFEFDMQFEKEFTHVI</sequence>
<keyword evidence="9" id="KW-0547">Nucleotide-binding</keyword>
<evidence type="ECO:0000256" key="3">
    <source>
        <dbReference type="ARBA" id="ARBA00012438"/>
    </source>
</evidence>
<dbReference type="InterPro" id="IPR036097">
    <property type="entry name" value="HisK_dim/P_sf"/>
</dbReference>
<protein>
    <recommendedName>
        <fullName evidence="15">C4-dicarboxylate transport sensor protein DctB</fullName>
        <ecNumber evidence="3">2.7.13.3</ecNumber>
    </recommendedName>
</protein>